<evidence type="ECO:0000313" key="5">
    <source>
        <dbReference type="EMBL" id="KAK1259895.1"/>
    </source>
</evidence>
<proteinExistence type="predicted"/>
<dbReference type="AlphaFoldDB" id="A0AAV9A778"/>
<reference evidence="5" key="2">
    <citation type="submission" date="2023-06" db="EMBL/GenBank/DDBJ databases">
        <authorList>
            <person name="Ma L."/>
            <person name="Liu K.-W."/>
            <person name="Li Z."/>
            <person name="Hsiao Y.-Y."/>
            <person name="Qi Y."/>
            <person name="Fu T."/>
            <person name="Tang G."/>
            <person name="Zhang D."/>
            <person name="Sun W.-H."/>
            <person name="Liu D.-K."/>
            <person name="Li Y."/>
            <person name="Chen G.-Z."/>
            <person name="Liu X.-D."/>
            <person name="Liao X.-Y."/>
            <person name="Jiang Y.-T."/>
            <person name="Yu X."/>
            <person name="Hao Y."/>
            <person name="Huang J."/>
            <person name="Zhao X.-W."/>
            <person name="Ke S."/>
            <person name="Chen Y.-Y."/>
            <person name="Wu W.-L."/>
            <person name="Hsu J.-L."/>
            <person name="Lin Y.-F."/>
            <person name="Huang M.-D."/>
            <person name="Li C.-Y."/>
            <person name="Huang L."/>
            <person name="Wang Z.-W."/>
            <person name="Zhao X."/>
            <person name="Zhong W.-Y."/>
            <person name="Peng D.-H."/>
            <person name="Ahmad S."/>
            <person name="Lan S."/>
            <person name="Zhang J.-S."/>
            <person name="Tsai W.-C."/>
            <person name="Van De Peer Y."/>
            <person name="Liu Z.-J."/>
        </authorList>
    </citation>
    <scope>NUCLEOTIDE SEQUENCE</scope>
    <source>
        <strain evidence="5">SCP</strain>
        <tissue evidence="5">Leaves</tissue>
    </source>
</reference>
<dbReference type="Proteomes" id="UP001179952">
    <property type="component" value="Unassembled WGS sequence"/>
</dbReference>
<name>A0AAV9A778_ACOGR</name>
<protein>
    <submittedName>
        <fullName evidence="5">WAT1-related protein</fullName>
    </submittedName>
</protein>
<feature type="transmembrane region" description="Helical" evidence="4">
    <location>
        <begin position="39"/>
        <end position="63"/>
    </location>
</feature>
<evidence type="ECO:0000313" key="6">
    <source>
        <dbReference type="Proteomes" id="UP001179952"/>
    </source>
</evidence>
<evidence type="ECO:0000256" key="2">
    <source>
        <dbReference type="ARBA" id="ARBA00022989"/>
    </source>
</evidence>
<keyword evidence="3 4" id="KW-0472">Membrane</keyword>
<evidence type="ECO:0000256" key="4">
    <source>
        <dbReference type="SAM" id="Phobius"/>
    </source>
</evidence>
<dbReference type="InterPro" id="IPR030184">
    <property type="entry name" value="WAT1-related"/>
</dbReference>
<evidence type="ECO:0000256" key="3">
    <source>
        <dbReference type="ARBA" id="ARBA00023136"/>
    </source>
</evidence>
<organism evidence="5 6">
    <name type="scientific">Acorus gramineus</name>
    <name type="common">Dwarf sweet flag</name>
    <dbReference type="NCBI Taxonomy" id="55184"/>
    <lineage>
        <taxon>Eukaryota</taxon>
        <taxon>Viridiplantae</taxon>
        <taxon>Streptophyta</taxon>
        <taxon>Embryophyta</taxon>
        <taxon>Tracheophyta</taxon>
        <taxon>Spermatophyta</taxon>
        <taxon>Magnoliopsida</taxon>
        <taxon>Liliopsida</taxon>
        <taxon>Acoraceae</taxon>
        <taxon>Acorus</taxon>
    </lineage>
</organism>
<comment type="caution">
    <text evidence="5">The sequence shown here is derived from an EMBL/GenBank/DDBJ whole genome shotgun (WGS) entry which is preliminary data.</text>
</comment>
<dbReference type="GO" id="GO:0016020">
    <property type="term" value="C:membrane"/>
    <property type="evidence" value="ECO:0007669"/>
    <property type="project" value="InterPro"/>
</dbReference>
<reference evidence="5" key="1">
    <citation type="journal article" date="2023" name="Nat. Commun.">
        <title>Diploid and tetraploid genomes of Acorus and the evolution of monocots.</title>
        <authorList>
            <person name="Ma L."/>
            <person name="Liu K.W."/>
            <person name="Li Z."/>
            <person name="Hsiao Y.Y."/>
            <person name="Qi Y."/>
            <person name="Fu T."/>
            <person name="Tang G.D."/>
            <person name="Zhang D."/>
            <person name="Sun W.H."/>
            <person name="Liu D.K."/>
            <person name="Li Y."/>
            <person name="Chen G.Z."/>
            <person name="Liu X.D."/>
            <person name="Liao X.Y."/>
            <person name="Jiang Y.T."/>
            <person name="Yu X."/>
            <person name="Hao Y."/>
            <person name="Huang J."/>
            <person name="Zhao X.W."/>
            <person name="Ke S."/>
            <person name="Chen Y.Y."/>
            <person name="Wu W.L."/>
            <person name="Hsu J.L."/>
            <person name="Lin Y.F."/>
            <person name="Huang M.D."/>
            <person name="Li C.Y."/>
            <person name="Huang L."/>
            <person name="Wang Z.W."/>
            <person name="Zhao X."/>
            <person name="Zhong W.Y."/>
            <person name="Peng D.H."/>
            <person name="Ahmad S."/>
            <person name="Lan S."/>
            <person name="Zhang J.S."/>
            <person name="Tsai W.C."/>
            <person name="Van de Peer Y."/>
            <person name="Liu Z.J."/>
        </authorList>
    </citation>
    <scope>NUCLEOTIDE SEQUENCE</scope>
    <source>
        <strain evidence="5">SCP</strain>
    </source>
</reference>
<dbReference type="PANTHER" id="PTHR31218">
    <property type="entry name" value="WAT1-RELATED PROTEIN"/>
    <property type="match status" value="1"/>
</dbReference>
<dbReference type="GO" id="GO:0022857">
    <property type="term" value="F:transmembrane transporter activity"/>
    <property type="evidence" value="ECO:0007669"/>
    <property type="project" value="InterPro"/>
</dbReference>
<accession>A0AAV9A778</accession>
<feature type="transmembrane region" description="Helical" evidence="4">
    <location>
        <begin position="7"/>
        <end position="27"/>
    </location>
</feature>
<dbReference type="EMBL" id="JAUJYN010000012">
    <property type="protein sequence ID" value="KAK1259895.1"/>
    <property type="molecule type" value="Genomic_DNA"/>
</dbReference>
<keyword evidence="1 4" id="KW-0812">Transmembrane</keyword>
<keyword evidence="6" id="KW-1185">Reference proteome</keyword>
<gene>
    <name evidence="5" type="ORF">QJS04_geneDACA010330</name>
</gene>
<keyword evidence="2 4" id="KW-1133">Transmembrane helix</keyword>
<sequence>MKASSSIYSWAPQAAAMIVIQLLYGGLNILSKLTLDHGMSYIVFTAYRHALAALIPGPFAFALENMIYTSNNFRNNFLVRIARFFEKPSLKDFSPSYKNWD</sequence>
<evidence type="ECO:0000256" key="1">
    <source>
        <dbReference type="ARBA" id="ARBA00022692"/>
    </source>
</evidence>